<evidence type="ECO:0000256" key="9">
    <source>
        <dbReference type="ARBA" id="ARBA00071835"/>
    </source>
</evidence>
<evidence type="ECO:0000313" key="13">
    <source>
        <dbReference type="Proteomes" id="UP000005407"/>
    </source>
</evidence>
<dbReference type="InterPro" id="IPR040423">
    <property type="entry name" value="PEA_transferase"/>
</dbReference>
<evidence type="ECO:0000256" key="8">
    <source>
        <dbReference type="ARBA" id="ARBA00038481"/>
    </source>
</evidence>
<feature type="transmembrane region" description="Helical" evidence="10">
    <location>
        <begin position="61"/>
        <end position="82"/>
    </location>
</feature>
<dbReference type="PATRIC" id="fig|766150.3.peg.3165"/>
<dbReference type="SUPFAM" id="SSF53649">
    <property type="entry name" value="Alkaline phosphatase-like"/>
    <property type="match status" value="1"/>
</dbReference>
<keyword evidence="6 10" id="KW-1133">Transmembrane helix</keyword>
<dbReference type="PANTHER" id="PTHR30443:SF4">
    <property type="entry name" value="PHOSPHOETHANOLAMINE TRANSFERASE OPGE-RELATED"/>
    <property type="match status" value="1"/>
</dbReference>
<keyword evidence="5 10" id="KW-0812">Transmembrane</keyword>
<dbReference type="FunFam" id="3.40.720.10:FF:000069">
    <property type="entry name" value="Phosphate starvation-inducible protein PsiE"/>
    <property type="match status" value="1"/>
</dbReference>
<dbReference type="Gene3D" id="3.40.720.10">
    <property type="entry name" value="Alkaline Phosphatase, subunit A"/>
    <property type="match status" value="1"/>
</dbReference>
<dbReference type="InterPro" id="IPR017850">
    <property type="entry name" value="Alkaline_phosphatase_core_sf"/>
</dbReference>
<evidence type="ECO:0000256" key="4">
    <source>
        <dbReference type="ARBA" id="ARBA00022679"/>
    </source>
</evidence>
<dbReference type="CDD" id="cd16017">
    <property type="entry name" value="LptA"/>
    <property type="match status" value="1"/>
</dbReference>
<dbReference type="PANTHER" id="PTHR30443">
    <property type="entry name" value="INNER MEMBRANE PROTEIN"/>
    <property type="match status" value="1"/>
</dbReference>
<accession>I6CG01</accession>
<dbReference type="GO" id="GO:0016776">
    <property type="term" value="F:phosphotransferase activity, phosphate group as acceptor"/>
    <property type="evidence" value="ECO:0007669"/>
    <property type="project" value="TreeGrafter"/>
</dbReference>
<evidence type="ECO:0000259" key="11">
    <source>
        <dbReference type="Pfam" id="PF00884"/>
    </source>
</evidence>
<dbReference type="GO" id="GO:0009244">
    <property type="term" value="P:lipopolysaccharide core region biosynthetic process"/>
    <property type="evidence" value="ECO:0007669"/>
    <property type="project" value="TreeGrafter"/>
</dbReference>
<evidence type="ECO:0000313" key="12">
    <source>
        <dbReference type="EMBL" id="EIQ18443.1"/>
    </source>
</evidence>
<dbReference type="EMBL" id="AKMY01000063">
    <property type="protein sequence ID" value="EIQ18443.1"/>
    <property type="molecule type" value="Genomic_DNA"/>
</dbReference>
<keyword evidence="7 10" id="KW-0472">Membrane</keyword>
<protein>
    <recommendedName>
        <fullName evidence="9">Putative transferase YhbX</fullName>
    </recommendedName>
</protein>
<organism evidence="12 13">
    <name type="scientific">Shigella flexneri K-315</name>
    <dbReference type="NCBI Taxonomy" id="766150"/>
    <lineage>
        <taxon>Bacteria</taxon>
        <taxon>Pseudomonadati</taxon>
        <taxon>Pseudomonadota</taxon>
        <taxon>Gammaproteobacteria</taxon>
        <taxon>Enterobacterales</taxon>
        <taxon>Enterobacteriaceae</taxon>
        <taxon>Shigella</taxon>
    </lineage>
</organism>
<keyword evidence="2" id="KW-1003">Cell membrane</keyword>
<dbReference type="InterPro" id="IPR058130">
    <property type="entry name" value="PEA_transf_C"/>
</dbReference>
<evidence type="ECO:0000256" key="1">
    <source>
        <dbReference type="ARBA" id="ARBA00004429"/>
    </source>
</evidence>
<keyword evidence="4 12" id="KW-0808">Transferase</keyword>
<evidence type="ECO:0000256" key="7">
    <source>
        <dbReference type="ARBA" id="ARBA00023136"/>
    </source>
</evidence>
<gene>
    <name evidence="12" type="primary">yhbX</name>
    <name evidence="12" type="ORF">SFK315_3256</name>
</gene>
<name>I6CG01_SHIFL</name>
<evidence type="ECO:0000256" key="2">
    <source>
        <dbReference type="ARBA" id="ARBA00022475"/>
    </source>
</evidence>
<feature type="domain" description="Sulfatase N-terminal" evidence="11">
    <location>
        <begin position="224"/>
        <end position="466"/>
    </location>
</feature>
<comment type="similarity">
    <text evidence="8">Belongs to the phosphoethanolamine transferase family.</text>
</comment>
<dbReference type="Pfam" id="PF00884">
    <property type="entry name" value="Sulfatase"/>
    <property type="match status" value="1"/>
</dbReference>
<evidence type="ECO:0000256" key="10">
    <source>
        <dbReference type="SAM" id="Phobius"/>
    </source>
</evidence>
<evidence type="ECO:0000256" key="5">
    <source>
        <dbReference type="ARBA" id="ARBA00022692"/>
    </source>
</evidence>
<proteinExistence type="inferred from homology"/>
<dbReference type="AlphaFoldDB" id="I6CG01"/>
<evidence type="ECO:0000256" key="6">
    <source>
        <dbReference type="ARBA" id="ARBA00022989"/>
    </source>
</evidence>
<evidence type="ECO:0000256" key="3">
    <source>
        <dbReference type="ARBA" id="ARBA00022519"/>
    </source>
</evidence>
<dbReference type="GO" id="GO:0005886">
    <property type="term" value="C:plasma membrane"/>
    <property type="evidence" value="ECO:0007669"/>
    <property type="project" value="UniProtKB-SubCell"/>
</dbReference>
<feature type="transmembrane region" description="Helical" evidence="10">
    <location>
        <begin position="112"/>
        <end position="130"/>
    </location>
</feature>
<comment type="subcellular location">
    <subcellularLocation>
        <location evidence="1">Cell inner membrane</location>
        <topology evidence="1">Multi-pass membrane protein</topology>
    </subcellularLocation>
</comment>
<sequence>MTVFNKFARSFKSHWLLYLCVIVFGITNLVASSGAHMVQRLLFFVLTILVVKRISSLPLRLLVAAPFVLLTAADMSISLYSWCTFGTTFNDGFAISVLQSDPDEVVKMLGMYIPYLCAFAFLSLLFWAVIIKYDVSLPTKKVTGILLLIVISGSLFSACQFAYKDAKNKKAFSPYILASRFATYTPFFNLNYFALAAKEHQRLLSIANTVPYFQLSVRDTGIDTYVLIVGESVPVDNMSLYGYTRSTTPQVEAQRKQIKLFNQAISGAPYTALSVPLSLTADSVLSHDIHNYPDNIINMANQAGFQTFWLSSQSAFRQNGTAVTSIAMRAMETVYVRGFDELLLPHLSQALQQNTQQKKLIVLHLNGSHEPACSAYPQSSAVFQPQDDQDACYDNSIHYTDSLLGQVFELLKDRRASVMYFADHGLERDPTKKNVYFHGGREASQQAYHVPMFIWYGPVLGDGVDRTTENNIFSTAYNNYLINAWMGVTKPEQPQTLEEVIAHYKGDSRVVDANHDVFDYVMFRKEFTEDKQGNPVTLFVPLIMGC</sequence>
<comment type="caution">
    <text evidence="12">The sequence shown here is derived from an EMBL/GenBank/DDBJ whole genome shotgun (WGS) entry which is preliminary data.</text>
</comment>
<feature type="transmembrane region" description="Helical" evidence="10">
    <location>
        <begin position="142"/>
        <end position="163"/>
    </location>
</feature>
<dbReference type="InterPro" id="IPR000917">
    <property type="entry name" value="Sulfatase_N"/>
</dbReference>
<feature type="transmembrane region" description="Helical" evidence="10">
    <location>
        <begin position="15"/>
        <end position="31"/>
    </location>
</feature>
<dbReference type="Proteomes" id="UP000005407">
    <property type="component" value="Unassembled WGS sequence"/>
</dbReference>
<reference evidence="12 13" key="1">
    <citation type="submission" date="2012-03" db="EMBL/GenBank/DDBJ databases">
        <authorList>
            <person name="Rasko D."/>
            <person name="Redman J."/>
            <person name="Daugherty S.C."/>
            <person name="Tallon L."/>
            <person name="Sadzewicz L."/>
            <person name="Jones K."/>
            <person name="Santana-Cruz I."/>
            <person name="Liu X."/>
        </authorList>
    </citation>
    <scope>NUCLEOTIDE SEQUENCE [LARGE SCALE GENOMIC DNA]</scope>
    <source>
        <strain evidence="12 13">K-315</strain>
    </source>
</reference>
<keyword evidence="3" id="KW-0997">Cell inner membrane</keyword>